<evidence type="ECO:0000313" key="1">
    <source>
        <dbReference type="EMBL" id="PNV64969.1"/>
    </source>
</evidence>
<reference evidence="1 2" key="1">
    <citation type="journal article" date="2018" name="Int. J. Syst. Evol. Microbiol.">
        <title>Rubneribacter badeniensis gen. nov., sp. nov. and Enteroscipio rubneri gen. nov., sp. nov., new members of the Eggerthellaceae isolated from human faeces.</title>
        <authorList>
            <person name="Danylec N."/>
            <person name="Gobl A."/>
            <person name="Stoll D.A."/>
            <person name="Hetzer B."/>
            <person name="Kulling S.E."/>
            <person name="Huch M."/>
        </authorList>
    </citation>
    <scope>NUCLEOTIDE SEQUENCE [LARGE SCALE GENOMIC DNA]</scope>
    <source>
        <strain evidence="1 2">ResAG-85</strain>
    </source>
</reference>
<name>A0A2K2U3W5_9ACTN</name>
<dbReference type="EMBL" id="PPEL01000056">
    <property type="protein sequence ID" value="PNV64969.1"/>
    <property type="molecule type" value="Genomic_DNA"/>
</dbReference>
<sequence length="161" mass="17321">MPKFKQPLSQNPFHQWGVSIGGAANADPEDLVGFLANIVTGYMKDNFGMSVDASKVDITVGGLLSSKTFPGVEFSFVGHTNWARYLVGVSKTAAVLTVDVVQQGTPSSAMQRLNSAERKGMFSISGALQKAITNQNAVEEESMNYTALLQTIQQAVESWSE</sequence>
<evidence type="ECO:0000313" key="2">
    <source>
        <dbReference type="Proteomes" id="UP000236488"/>
    </source>
</evidence>
<proteinExistence type="predicted"/>
<protein>
    <submittedName>
        <fullName evidence="1">Uncharacterized protein</fullName>
    </submittedName>
</protein>
<accession>A0A2K2U3W5</accession>
<organism evidence="1 2">
    <name type="scientific">Rubneribacter badeniensis</name>
    <dbReference type="NCBI Taxonomy" id="2070688"/>
    <lineage>
        <taxon>Bacteria</taxon>
        <taxon>Bacillati</taxon>
        <taxon>Actinomycetota</taxon>
        <taxon>Coriobacteriia</taxon>
        <taxon>Eggerthellales</taxon>
        <taxon>Eggerthellaceae</taxon>
        <taxon>Rubneribacter</taxon>
    </lineage>
</organism>
<dbReference type="RefSeq" id="WP_087195471.1">
    <property type="nucleotide sequence ID" value="NZ_PPEL01000056.1"/>
</dbReference>
<keyword evidence="2" id="KW-1185">Reference proteome</keyword>
<dbReference type="AlphaFoldDB" id="A0A2K2U3W5"/>
<gene>
    <name evidence="1" type="ORF">C2L80_09125</name>
</gene>
<comment type="caution">
    <text evidence="1">The sequence shown here is derived from an EMBL/GenBank/DDBJ whole genome shotgun (WGS) entry which is preliminary data.</text>
</comment>
<dbReference type="Proteomes" id="UP000236488">
    <property type="component" value="Unassembled WGS sequence"/>
</dbReference>